<dbReference type="InterPro" id="IPR000326">
    <property type="entry name" value="PAP2/HPO"/>
</dbReference>
<evidence type="ECO:0000313" key="4">
    <source>
        <dbReference type="Proteomes" id="UP000184395"/>
    </source>
</evidence>
<dbReference type="PANTHER" id="PTHR14969">
    <property type="entry name" value="SPHINGOSINE-1-PHOSPHATE PHOSPHOHYDROLASE"/>
    <property type="match status" value="1"/>
</dbReference>
<dbReference type="EMBL" id="FRAB01000028">
    <property type="protein sequence ID" value="SHK58939.1"/>
    <property type="molecule type" value="Genomic_DNA"/>
</dbReference>
<name>A0A1M6TPY0_9BURK</name>
<dbReference type="SUPFAM" id="SSF48317">
    <property type="entry name" value="Acid phosphatase/Vanadium-dependent haloperoxidase"/>
    <property type="match status" value="1"/>
</dbReference>
<evidence type="ECO:0000313" key="3">
    <source>
        <dbReference type="EMBL" id="SHK58939.1"/>
    </source>
</evidence>
<sequence>MNNFDAVIETWLTRPSFGLLVNHAIKAVADLYMFKGLVLIPILWWIWFRPGEHRERQREMVIATIMSGLLALAVGRLLADLLPFRVRPIQNPDLHLHFPFAAQQDAMLTAWSSFPSDHAMLWMSVATGIFIVWRGIGVLALLYTAIFICLPRAYLGYHYPTDILAGAAIGIAITYVMTRRSVRARYATQSLRWIERHPGPSAMLAFILCLELVTQFDELRKFVSSASRFL</sequence>
<dbReference type="AlphaFoldDB" id="A0A1M6TPY0"/>
<keyword evidence="1" id="KW-1133">Transmembrane helix</keyword>
<feature type="transmembrane region" description="Helical" evidence="1">
    <location>
        <begin position="121"/>
        <end position="150"/>
    </location>
</feature>
<dbReference type="InterPro" id="IPR036938">
    <property type="entry name" value="PAP2/HPO_sf"/>
</dbReference>
<accession>A0A1M6TPY0</accession>
<dbReference type="KEGG" id="pts:CUJ90_21080"/>
<protein>
    <submittedName>
        <fullName evidence="3">Undecaprenyl-diphosphatase</fullName>
    </submittedName>
</protein>
<evidence type="ECO:0000259" key="2">
    <source>
        <dbReference type="SMART" id="SM00014"/>
    </source>
</evidence>
<dbReference type="RefSeq" id="WP_073430855.1">
    <property type="nucleotide sequence ID" value="NZ_CADFGY010000016.1"/>
</dbReference>
<dbReference type="PANTHER" id="PTHR14969:SF13">
    <property type="entry name" value="AT30094P"/>
    <property type="match status" value="1"/>
</dbReference>
<dbReference type="GeneID" id="301980624"/>
<keyword evidence="1" id="KW-0812">Transmembrane</keyword>
<reference evidence="3 4" key="1">
    <citation type="submission" date="2016-11" db="EMBL/GenBank/DDBJ databases">
        <authorList>
            <person name="Jaros S."/>
            <person name="Januszkiewicz K."/>
            <person name="Wedrychowicz H."/>
        </authorList>
    </citation>
    <scope>NUCLEOTIDE SEQUENCE [LARGE SCALE GENOMIC DNA]</scope>
    <source>
        <strain evidence="3 4">LMG 20594</strain>
    </source>
</reference>
<gene>
    <name evidence="3" type="ORF">SAMN05192548_102862</name>
</gene>
<feature type="transmembrane region" description="Helical" evidence="1">
    <location>
        <begin position="157"/>
        <end position="177"/>
    </location>
</feature>
<keyword evidence="1" id="KW-0472">Membrane</keyword>
<dbReference type="OrthoDB" id="9801622at2"/>
<feature type="transmembrane region" description="Helical" evidence="1">
    <location>
        <begin position="60"/>
        <end position="79"/>
    </location>
</feature>
<dbReference type="Pfam" id="PF01569">
    <property type="entry name" value="PAP2"/>
    <property type="match status" value="1"/>
</dbReference>
<dbReference type="Proteomes" id="UP000184395">
    <property type="component" value="Unassembled WGS sequence"/>
</dbReference>
<dbReference type="STRING" id="169427.SAMN05192548_102862"/>
<dbReference type="Gene3D" id="1.20.144.10">
    <property type="entry name" value="Phosphatidic acid phosphatase type 2/haloperoxidase"/>
    <property type="match status" value="1"/>
</dbReference>
<evidence type="ECO:0000256" key="1">
    <source>
        <dbReference type="SAM" id="Phobius"/>
    </source>
</evidence>
<proteinExistence type="predicted"/>
<organism evidence="3 4">
    <name type="scientific">Paraburkholderia terricola</name>
    <dbReference type="NCBI Taxonomy" id="169427"/>
    <lineage>
        <taxon>Bacteria</taxon>
        <taxon>Pseudomonadati</taxon>
        <taxon>Pseudomonadota</taxon>
        <taxon>Betaproteobacteria</taxon>
        <taxon>Burkholderiales</taxon>
        <taxon>Burkholderiaceae</taxon>
        <taxon>Paraburkholderia</taxon>
    </lineage>
</organism>
<dbReference type="SMART" id="SM00014">
    <property type="entry name" value="acidPPc"/>
    <property type="match status" value="1"/>
</dbReference>
<feature type="transmembrane region" description="Helical" evidence="1">
    <location>
        <begin position="31"/>
        <end position="48"/>
    </location>
</feature>
<feature type="domain" description="Phosphatidic acid phosphatase type 2/haloperoxidase" evidence="2">
    <location>
        <begin position="60"/>
        <end position="178"/>
    </location>
</feature>